<gene>
    <name evidence="1" type="ORF">FDK13_29125</name>
</gene>
<dbReference type="OrthoDB" id="9785375at2"/>
<evidence type="ECO:0008006" key="3">
    <source>
        <dbReference type="Google" id="ProtNLM"/>
    </source>
</evidence>
<dbReference type="AlphaFoldDB" id="A0A4U6CSP3"/>
<sequence>MNRYAPIALFVYNRPNHTIRTISALQTNHLAKESDLFIFSDAPKNELANDSVEEVRKFIKSISGFKSITIIERDINYGLVKSISEGVTDIIDRFDKIIVVEDDLITHKQFLEYMNKSLDLYKNKQDVHEITGYSYINTKSISLENQSYFLKISSTWGWATWSDRWIKFSDGLTGIESLHNDSKLKYQFNYNNSYNYYKLVNDNKKGIVKSWGIVWYWNIFKNNGLTLYPTETLIDQIGFDGSGENSKNYLQLPSRIKDQNYEFHFPDIIEESLTYRKKIIKILRFRKLFVIINALKYILKIQ</sequence>
<dbReference type="Gene3D" id="3.90.550.10">
    <property type="entry name" value="Spore Coat Polysaccharide Biosynthesis Protein SpsA, Chain A"/>
    <property type="match status" value="1"/>
</dbReference>
<keyword evidence="2" id="KW-1185">Reference proteome</keyword>
<accession>A0A4U6CSP3</accession>
<evidence type="ECO:0000313" key="1">
    <source>
        <dbReference type="EMBL" id="TKT87650.1"/>
    </source>
</evidence>
<comment type="caution">
    <text evidence="1">The sequence shown here is derived from an EMBL/GenBank/DDBJ whole genome shotgun (WGS) entry which is preliminary data.</text>
</comment>
<dbReference type="InterPro" id="IPR029044">
    <property type="entry name" value="Nucleotide-diphossugar_trans"/>
</dbReference>
<evidence type="ECO:0000313" key="2">
    <source>
        <dbReference type="Proteomes" id="UP000304900"/>
    </source>
</evidence>
<dbReference type="SUPFAM" id="SSF53448">
    <property type="entry name" value="Nucleotide-diphospho-sugar transferases"/>
    <property type="match status" value="1"/>
</dbReference>
<organism evidence="1 2">
    <name type="scientific">Dyadobacter frigoris</name>
    <dbReference type="NCBI Taxonomy" id="2576211"/>
    <lineage>
        <taxon>Bacteria</taxon>
        <taxon>Pseudomonadati</taxon>
        <taxon>Bacteroidota</taxon>
        <taxon>Cytophagia</taxon>
        <taxon>Cytophagales</taxon>
        <taxon>Spirosomataceae</taxon>
        <taxon>Dyadobacter</taxon>
    </lineage>
</organism>
<proteinExistence type="predicted"/>
<dbReference type="RefSeq" id="WP_137343537.1">
    <property type="nucleotide sequence ID" value="NZ_SZVO01000018.1"/>
</dbReference>
<name>A0A4U6CSP3_9BACT</name>
<reference evidence="1 2" key="1">
    <citation type="submission" date="2019-05" db="EMBL/GenBank/DDBJ databases">
        <title>Dyadobacter AR-3-8 sp. nov., isolated from arctic soil.</title>
        <authorList>
            <person name="Chaudhary D.K."/>
        </authorList>
    </citation>
    <scope>NUCLEOTIDE SEQUENCE [LARGE SCALE GENOMIC DNA]</scope>
    <source>
        <strain evidence="1 2">AR-3-8</strain>
    </source>
</reference>
<protein>
    <recommendedName>
        <fullName evidence="3">Glycosyltransferase</fullName>
    </recommendedName>
</protein>
<dbReference type="Proteomes" id="UP000304900">
    <property type="component" value="Unassembled WGS sequence"/>
</dbReference>
<dbReference type="EMBL" id="SZVO01000018">
    <property type="protein sequence ID" value="TKT87650.1"/>
    <property type="molecule type" value="Genomic_DNA"/>
</dbReference>